<organism evidence="6 7">
    <name type="scientific">Macrophomina phaseolina</name>
    <dbReference type="NCBI Taxonomy" id="35725"/>
    <lineage>
        <taxon>Eukaryota</taxon>
        <taxon>Fungi</taxon>
        <taxon>Dikarya</taxon>
        <taxon>Ascomycota</taxon>
        <taxon>Pezizomycotina</taxon>
        <taxon>Dothideomycetes</taxon>
        <taxon>Dothideomycetes incertae sedis</taxon>
        <taxon>Botryosphaeriales</taxon>
        <taxon>Botryosphaeriaceae</taxon>
        <taxon>Macrophomina</taxon>
    </lineage>
</organism>
<dbReference type="PRINTS" id="PR00463">
    <property type="entry name" value="EP450I"/>
</dbReference>
<comment type="cofactor">
    <cofactor evidence="1">
        <name>heme</name>
        <dbReference type="ChEBI" id="CHEBI:30413"/>
    </cofactor>
</comment>
<keyword evidence="4 5" id="KW-0408">Iron</keyword>
<dbReference type="PRINTS" id="PR00385">
    <property type="entry name" value="P450"/>
</dbReference>
<dbReference type="PANTHER" id="PTHR24305:SF232">
    <property type="entry name" value="P450, PUTATIVE (EUROFUNG)-RELATED"/>
    <property type="match status" value="1"/>
</dbReference>
<evidence type="ECO:0000256" key="2">
    <source>
        <dbReference type="ARBA" id="ARBA00010617"/>
    </source>
</evidence>
<dbReference type="EMBL" id="JAGTJR010000052">
    <property type="protein sequence ID" value="KAH7027138.1"/>
    <property type="molecule type" value="Genomic_DNA"/>
</dbReference>
<dbReference type="SUPFAM" id="SSF48264">
    <property type="entry name" value="Cytochrome P450"/>
    <property type="match status" value="1"/>
</dbReference>
<keyword evidence="5" id="KW-0503">Monooxygenase</keyword>
<keyword evidence="5" id="KW-0560">Oxidoreductase</keyword>
<name>A0ABQ8FVF6_9PEZI</name>
<reference evidence="6 7" key="1">
    <citation type="journal article" date="2021" name="Nat. Commun.">
        <title>Genetic determinants of endophytism in the Arabidopsis root mycobiome.</title>
        <authorList>
            <person name="Mesny F."/>
            <person name="Miyauchi S."/>
            <person name="Thiergart T."/>
            <person name="Pickel B."/>
            <person name="Atanasova L."/>
            <person name="Karlsson M."/>
            <person name="Huettel B."/>
            <person name="Barry K.W."/>
            <person name="Haridas S."/>
            <person name="Chen C."/>
            <person name="Bauer D."/>
            <person name="Andreopoulos W."/>
            <person name="Pangilinan J."/>
            <person name="LaButti K."/>
            <person name="Riley R."/>
            <person name="Lipzen A."/>
            <person name="Clum A."/>
            <person name="Drula E."/>
            <person name="Henrissat B."/>
            <person name="Kohler A."/>
            <person name="Grigoriev I.V."/>
            <person name="Martin F.M."/>
            <person name="Hacquard S."/>
        </authorList>
    </citation>
    <scope>NUCLEOTIDE SEQUENCE [LARGE SCALE GENOMIC DNA]</scope>
    <source>
        <strain evidence="6 7">MPI-SDFR-AT-0080</strain>
    </source>
</reference>
<dbReference type="InterPro" id="IPR002401">
    <property type="entry name" value="Cyt_P450_E_grp-I"/>
</dbReference>
<dbReference type="Pfam" id="PF00067">
    <property type="entry name" value="p450"/>
    <property type="match status" value="1"/>
</dbReference>
<dbReference type="PANTHER" id="PTHR24305">
    <property type="entry name" value="CYTOCHROME P450"/>
    <property type="match status" value="1"/>
</dbReference>
<evidence type="ECO:0000256" key="3">
    <source>
        <dbReference type="ARBA" id="ARBA00022723"/>
    </source>
</evidence>
<evidence type="ECO:0000256" key="5">
    <source>
        <dbReference type="RuleBase" id="RU000461"/>
    </source>
</evidence>
<evidence type="ECO:0000256" key="4">
    <source>
        <dbReference type="ARBA" id="ARBA00023004"/>
    </source>
</evidence>
<dbReference type="InterPro" id="IPR017972">
    <property type="entry name" value="Cyt_P450_CS"/>
</dbReference>
<protein>
    <submittedName>
        <fullName evidence="6">Cytochrome P450 family protein</fullName>
    </submittedName>
</protein>
<evidence type="ECO:0000313" key="6">
    <source>
        <dbReference type="EMBL" id="KAH7027138.1"/>
    </source>
</evidence>
<keyword evidence="7" id="KW-1185">Reference proteome</keyword>
<dbReference type="PROSITE" id="PS00086">
    <property type="entry name" value="CYTOCHROME_P450"/>
    <property type="match status" value="1"/>
</dbReference>
<dbReference type="InterPro" id="IPR036396">
    <property type="entry name" value="Cyt_P450_sf"/>
</dbReference>
<keyword evidence="3 5" id="KW-0479">Metal-binding</keyword>
<accession>A0ABQ8FVF6</accession>
<keyword evidence="5" id="KW-0349">Heme</keyword>
<evidence type="ECO:0000313" key="7">
    <source>
        <dbReference type="Proteomes" id="UP000774617"/>
    </source>
</evidence>
<evidence type="ECO:0000256" key="1">
    <source>
        <dbReference type="ARBA" id="ARBA00001971"/>
    </source>
</evidence>
<dbReference type="CDD" id="cd11060">
    <property type="entry name" value="CYP57A1-like"/>
    <property type="match status" value="1"/>
</dbReference>
<dbReference type="InterPro" id="IPR001128">
    <property type="entry name" value="Cyt_P450"/>
</dbReference>
<comment type="similarity">
    <text evidence="2 5">Belongs to the cytochrome P450 family.</text>
</comment>
<comment type="caution">
    <text evidence="6">The sequence shown here is derived from an EMBL/GenBank/DDBJ whole genome shotgun (WGS) entry which is preliminary data.</text>
</comment>
<gene>
    <name evidence="6" type="ORF">B0J12DRAFT_771102</name>
</gene>
<proteinExistence type="inferred from homology"/>
<dbReference type="Proteomes" id="UP000774617">
    <property type="component" value="Unassembled WGS sequence"/>
</dbReference>
<sequence>MPFFDAALGLAATHKAAVLVAGPLLTAVAYVIYQLFVSSLAKVPGPFWAKISRLWITKHSWDGDMHRVVIELHKDHGNLVRTGPNEVSVADLNAIKKIYGAGTKFQKSEWYGVWQGRRKFDLFAGRNEAIHGQHRRLVARAYSMEALKDLEQYVDESIKVFMQSMDAKSGKPIDMGKWVQLFAFVITGGSSFQDIIGEITFSKRFGFMDVGEDDGSFQAIETALRSASWLGQVPWIFWLHDYLQPYIGNHLGITARNGSLRQFALRETEARKDRGTDRKDILSKLLAVHKERPTEFDYSDLVSMASSNIFAGSDTTAISTRAIIYYLLKNPDVKQKLVEEIDEFRRQGKISDPVTLDEANNMPYLQAVLYEALRCHPAVGMSLPRIVPPGGAEIDGTYLPAGTVVGVNPWVVHRNKEVYGDDVEAFRPDRWLKEDNGDMHRFFFAFGSGARTCIGRNISWMEMSKLIPTLFMHYDLQLVDPEAQWTEKCWWFVVQQGIDVVLRPRY</sequence>
<dbReference type="Gene3D" id="1.10.630.10">
    <property type="entry name" value="Cytochrome P450"/>
    <property type="match status" value="1"/>
</dbReference>
<dbReference type="InterPro" id="IPR050121">
    <property type="entry name" value="Cytochrome_P450_monoxygenase"/>
</dbReference>